<keyword evidence="1" id="KW-0560">Oxidoreductase</keyword>
<gene>
    <name evidence="3" type="ORF">HF329_03865</name>
</gene>
<dbReference type="EMBL" id="CP051205">
    <property type="protein sequence ID" value="QJB30483.1"/>
    <property type="molecule type" value="Genomic_DNA"/>
</dbReference>
<reference evidence="4" key="1">
    <citation type="submission" date="2020-04" db="EMBL/GenBank/DDBJ databases">
        <authorList>
            <person name="Kittiwongwattana C."/>
        </authorList>
    </citation>
    <scope>NUCLEOTIDE SEQUENCE [LARGE SCALE GENOMIC DNA]</scope>
    <source>
        <strain evidence="4">1310</strain>
    </source>
</reference>
<dbReference type="InterPro" id="IPR016162">
    <property type="entry name" value="Ald_DH_N"/>
</dbReference>
<proteinExistence type="predicted"/>
<dbReference type="PANTHER" id="PTHR11699">
    <property type="entry name" value="ALDEHYDE DEHYDROGENASE-RELATED"/>
    <property type="match status" value="1"/>
</dbReference>
<accession>A0AAE6ZCL1</accession>
<dbReference type="Gene3D" id="3.40.605.10">
    <property type="entry name" value="Aldehyde Dehydrogenase, Chain A, domain 1"/>
    <property type="match status" value="1"/>
</dbReference>
<sequence>MDFYKRRNALLRMQEMLEDQALQRGLVAAYMRDTGYTYRNIRDREITIPLNMLKYWESAAVESLLSQADPVEADGKKIAIVLPSNGINILIVKTVASAFMSGREVVLKLPRKLQHAMPYYQKIVKECMPGVEMISQNLSAEDFLGRCIRSEDIRTVIVYGDDKWIWSYRNNFRRYRKELFFEGPGKDPQVVFRDADVALAARDAVRGGLVNGGHSCSALERFYVHQDVHDEFVALLEKELSGIVIGAPEETATDLSPILSPAVLRRLRHQIQNATDQGAKLIVGGNTVEVGAGGNLALVPALLVNCHNQMDAVQQESFGPIFPVIPFVEEDALITMADQSDYGLNASIYGTCSRKTYDYFYSTHRNLFVNATISSPSSAANRMVDGGFKNSGFVWEWKNDKFLQREGRRILLNELLNIDYDSAHK</sequence>
<organism evidence="3 4">
    <name type="scientific">Chitinophaga oryzae</name>
    <dbReference type="NCBI Taxonomy" id="2725414"/>
    <lineage>
        <taxon>Bacteria</taxon>
        <taxon>Pseudomonadati</taxon>
        <taxon>Bacteroidota</taxon>
        <taxon>Chitinophagia</taxon>
        <taxon>Chitinophagales</taxon>
        <taxon>Chitinophagaceae</taxon>
        <taxon>Chitinophaga</taxon>
    </lineage>
</organism>
<dbReference type="KEGG" id="coy:HF329_03865"/>
<dbReference type="Pfam" id="PF00171">
    <property type="entry name" value="Aldedh"/>
    <property type="match status" value="1"/>
</dbReference>
<evidence type="ECO:0000313" key="3">
    <source>
        <dbReference type="EMBL" id="QJB30483.1"/>
    </source>
</evidence>
<dbReference type="RefSeq" id="WP_168802763.1">
    <property type="nucleotide sequence ID" value="NZ_CP051205.1"/>
</dbReference>
<evidence type="ECO:0000256" key="1">
    <source>
        <dbReference type="ARBA" id="ARBA00023002"/>
    </source>
</evidence>
<protein>
    <submittedName>
        <fullName evidence="3">Aldehyde dehydrogenase family protein</fullName>
    </submittedName>
</protein>
<dbReference type="Gene3D" id="3.40.309.10">
    <property type="entry name" value="Aldehyde Dehydrogenase, Chain A, domain 2"/>
    <property type="match status" value="1"/>
</dbReference>
<dbReference type="SUPFAM" id="SSF53720">
    <property type="entry name" value="ALDH-like"/>
    <property type="match status" value="1"/>
</dbReference>
<evidence type="ECO:0000259" key="2">
    <source>
        <dbReference type="Pfam" id="PF00171"/>
    </source>
</evidence>
<dbReference type="InterPro" id="IPR015590">
    <property type="entry name" value="Aldehyde_DH_dom"/>
</dbReference>
<name>A0AAE6ZCL1_9BACT</name>
<dbReference type="InterPro" id="IPR016163">
    <property type="entry name" value="Ald_DH_C"/>
</dbReference>
<dbReference type="InterPro" id="IPR016161">
    <property type="entry name" value="Ald_DH/histidinol_DH"/>
</dbReference>
<evidence type="ECO:0000313" key="4">
    <source>
        <dbReference type="Proteomes" id="UP000502421"/>
    </source>
</evidence>
<feature type="domain" description="Aldehyde dehydrogenase" evidence="2">
    <location>
        <begin position="1"/>
        <end position="394"/>
    </location>
</feature>
<dbReference type="GO" id="GO:0016620">
    <property type="term" value="F:oxidoreductase activity, acting on the aldehyde or oxo group of donors, NAD or NADP as acceptor"/>
    <property type="evidence" value="ECO:0007669"/>
    <property type="project" value="InterPro"/>
</dbReference>
<dbReference type="Proteomes" id="UP000502421">
    <property type="component" value="Chromosome"/>
</dbReference>
<dbReference type="AlphaFoldDB" id="A0AAE6ZCL1"/>